<dbReference type="EMBL" id="NFHM01000001">
    <property type="protein sequence ID" value="OUN45841.1"/>
    <property type="molecule type" value="Genomic_DNA"/>
</dbReference>
<evidence type="ECO:0000256" key="2">
    <source>
        <dbReference type="SAM" id="MobiDB-lite"/>
    </source>
</evidence>
<dbReference type="InterPro" id="IPR043129">
    <property type="entry name" value="ATPase_NBD"/>
</dbReference>
<comment type="similarity">
    <text evidence="1">Belongs to the GppA/Ppx family.</text>
</comment>
<dbReference type="Gene3D" id="3.30.420.150">
    <property type="entry name" value="Exopolyphosphatase. Domain 2"/>
    <property type="match status" value="1"/>
</dbReference>
<dbReference type="PANTHER" id="PTHR30005">
    <property type="entry name" value="EXOPOLYPHOSPHATASE"/>
    <property type="match status" value="1"/>
</dbReference>
<sequence length="338" mass="38236">MLHRFNRNKVADLTNQRQNNSEKSRKRGEFNLYAVIDIGSNTIRLVLYKIENNQIKSLLNKKSPAGLAGYINKDRCLKKSGIRKAVAVLSEFKEILDHMTIQEVFPFATASLRNINNAPEVLEAIRENCGFEVRILSGEEEAIFDYYGALQAMEMDKGLLTDIGGGSTELVFYQDHAIQRATSLPMGSLNLYQQYVKNHLIAKKSELQQIQKEVRKKLQELPPQKAVISDLCAIGGSARAAMQMVQAVSKKKKEQSLPYYDPACLKAILDSACDTPDIFIKQLLKTAPDRIHTFLPGITVLYTIAEFYNISRITTINYGVREGYLYYLLEQRGKIHGH</sequence>
<gene>
    <name evidence="4" type="ORF">B5G26_02150</name>
</gene>
<feature type="domain" description="Ppx/GppA phosphatase N-terminal" evidence="3">
    <location>
        <begin position="47"/>
        <end position="330"/>
    </location>
</feature>
<dbReference type="PANTHER" id="PTHR30005:SF0">
    <property type="entry name" value="RETROGRADE REGULATION PROTEIN 2"/>
    <property type="match status" value="1"/>
</dbReference>
<dbReference type="GO" id="GO:0006357">
    <property type="term" value="P:regulation of transcription by RNA polymerase II"/>
    <property type="evidence" value="ECO:0007669"/>
    <property type="project" value="TreeGrafter"/>
</dbReference>
<dbReference type="InterPro" id="IPR003695">
    <property type="entry name" value="Ppx_GppA_N"/>
</dbReference>
<evidence type="ECO:0000313" key="4">
    <source>
        <dbReference type="EMBL" id="OUN45841.1"/>
    </source>
</evidence>
<evidence type="ECO:0000313" key="5">
    <source>
        <dbReference type="Proteomes" id="UP000195455"/>
    </source>
</evidence>
<dbReference type="Proteomes" id="UP000195455">
    <property type="component" value="Unassembled WGS sequence"/>
</dbReference>
<dbReference type="InterPro" id="IPR050273">
    <property type="entry name" value="GppA/Ppx_hydrolase"/>
</dbReference>
<evidence type="ECO:0000259" key="3">
    <source>
        <dbReference type="Pfam" id="PF02541"/>
    </source>
</evidence>
<protein>
    <recommendedName>
        <fullName evidence="3">Ppx/GppA phosphatase N-terminal domain-containing protein</fullName>
    </recommendedName>
</protein>
<comment type="caution">
    <text evidence="4">The sequence shown here is derived from an EMBL/GenBank/DDBJ whole genome shotgun (WGS) entry which is preliminary data.</text>
</comment>
<reference evidence="5" key="1">
    <citation type="submission" date="2017-04" db="EMBL/GenBank/DDBJ databases">
        <title>Function of individual gut microbiota members based on whole genome sequencing of pure cultures obtained from chicken caecum.</title>
        <authorList>
            <person name="Medvecky M."/>
            <person name="Cejkova D."/>
            <person name="Polansky O."/>
            <person name="Karasova D."/>
            <person name="Kubasova T."/>
            <person name="Cizek A."/>
            <person name="Rychlik I."/>
        </authorList>
    </citation>
    <scope>NUCLEOTIDE SEQUENCE [LARGE SCALE GENOMIC DNA]</scope>
    <source>
        <strain evidence="5">An75</strain>
    </source>
</reference>
<proteinExistence type="inferred from homology"/>
<dbReference type="SUPFAM" id="SSF53067">
    <property type="entry name" value="Actin-like ATPase domain"/>
    <property type="match status" value="2"/>
</dbReference>
<name>A0A1Y3UAJ7_9FIRM</name>
<dbReference type="AlphaFoldDB" id="A0A1Y3UAJ7"/>
<dbReference type="Pfam" id="PF02541">
    <property type="entry name" value="Ppx-GppA"/>
    <property type="match status" value="1"/>
</dbReference>
<dbReference type="Gene3D" id="3.30.420.40">
    <property type="match status" value="1"/>
</dbReference>
<accession>A0A1Y3UAJ7</accession>
<feature type="region of interest" description="Disordered" evidence="2">
    <location>
        <begin position="1"/>
        <end position="24"/>
    </location>
</feature>
<dbReference type="CDD" id="cd24052">
    <property type="entry name" value="ASKHA_NBD_HpPPX-GppA-like"/>
    <property type="match status" value="1"/>
</dbReference>
<evidence type="ECO:0000256" key="1">
    <source>
        <dbReference type="ARBA" id="ARBA00007125"/>
    </source>
</evidence>
<organism evidence="4 5">
    <name type="scientific">Anaerotignum lactatifermentans</name>
    <dbReference type="NCBI Taxonomy" id="160404"/>
    <lineage>
        <taxon>Bacteria</taxon>
        <taxon>Bacillati</taxon>
        <taxon>Bacillota</taxon>
        <taxon>Clostridia</taxon>
        <taxon>Lachnospirales</taxon>
        <taxon>Anaerotignaceae</taxon>
        <taxon>Anaerotignum</taxon>
    </lineage>
</organism>